<dbReference type="AlphaFoldDB" id="A0A166VXL0"/>
<dbReference type="Proteomes" id="UP000076643">
    <property type="component" value="Unassembled WGS sequence"/>
</dbReference>
<dbReference type="EMBL" id="AUYB01000119">
    <property type="protein sequence ID" value="KZN34121.1"/>
    <property type="molecule type" value="Genomic_DNA"/>
</dbReference>
<gene>
    <name evidence="1" type="ORF">N475_19390</name>
</gene>
<comment type="caution">
    <text evidence="1">The sequence shown here is derived from an EMBL/GenBank/DDBJ whole genome shotgun (WGS) entry which is preliminary data.</text>
</comment>
<evidence type="ECO:0000313" key="1">
    <source>
        <dbReference type="EMBL" id="KZN34121.1"/>
    </source>
</evidence>
<reference evidence="1 2" key="1">
    <citation type="submission" date="2013-07" db="EMBL/GenBank/DDBJ databases">
        <title>Comparative Genomic and Metabolomic Analysis of Twelve Strains of Pseudoalteromonas luteoviolacea.</title>
        <authorList>
            <person name="Vynne N.G."/>
            <person name="Mansson M."/>
            <person name="Gram L."/>
        </authorList>
    </citation>
    <scope>NUCLEOTIDE SEQUENCE [LARGE SCALE GENOMIC DNA]</scope>
    <source>
        <strain evidence="1 2">DSM 6061</strain>
    </source>
</reference>
<protein>
    <submittedName>
        <fullName evidence="1">Uncharacterized protein</fullName>
    </submittedName>
</protein>
<evidence type="ECO:0000313" key="2">
    <source>
        <dbReference type="Proteomes" id="UP000076643"/>
    </source>
</evidence>
<organism evidence="1 2">
    <name type="scientific">Pseudoalteromonas luteoviolacea DSM 6061</name>
    <dbReference type="NCBI Taxonomy" id="1365250"/>
    <lineage>
        <taxon>Bacteria</taxon>
        <taxon>Pseudomonadati</taxon>
        <taxon>Pseudomonadota</taxon>
        <taxon>Gammaproteobacteria</taxon>
        <taxon>Alteromonadales</taxon>
        <taxon>Pseudoalteromonadaceae</taxon>
        <taxon>Pseudoalteromonas</taxon>
    </lineage>
</organism>
<keyword evidence="2" id="KW-1185">Reference proteome</keyword>
<accession>A0A166VXL0</accession>
<name>A0A166VXL0_9GAMM</name>
<dbReference type="PATRIC" id="fig|1365250.3.peg.3575"/>
<proteinExistence type="predicted"/>
<sequence length="48" mass="5477">MRIEQDLCSFIAKAGILISSLAKTQFNHIQLFSIEFSRCNQLTLFKAT</sequence>